<accession>A0A0P0N4Z1</accession>
<dbReference type="PANTHER" id="PTHR42911:SF2">
    <property type="entry name" value="PROHIBITIN FAMILY PROTEIN"/>
    <property type="match status" value="1"/>
</dbReference>
<dbReference type="STRING" id="1273541.Pyrde_1338"/>
<evidence type="ECO:0000256" key="1">
    <source>
        <dbReference type="SAM" id="Coils"/>
    </source>
</evidence>
<keyword evidence="1" id="KW-0175">Coiled coil</keyword>
<evidence type="ECO:0000313" key="5">
    <source>
        <dbReference type="Proteomes" id="UP000058613"/>
    </source>
</evidence>
<dbReference type="Proteomes" id="UP000196694">
    <property type="component" value="Unassembled WGS sequence"/>
</dbReference>
<protein>
    <recommendedName>
        <fullName evidence="2">Band 7 domain-containing protein</fullName>
    </recommendedName>
</protein>
<dbReference type="RefSeq" id="WP_055409316.1">
    <property type="nucleotide sequence ID" value="NZ_CP013011.1"/>
</dbReference>
<feature type="coiled-coil region" evidence="1">
    <location>
        <begin position="207"/>
        <end position="269"/>
    </location>
</feature>
<evidence type="ECO:0000313" key="4">
    <source>
        <dbReference type="EMBL" id="OWJ54516.1"/>
    </source>
</evidence>
<sequence>MPPAMGIPGARALKLAAVLVVAVLVAVALTSQYELDIGEAGVIVDKVLGRKEVVFGPTWGIKAPWAELKLVPIYVQTVHLEGDSAIVAVTKDGARVPVEIQVRYKVRKEPGAVLWLVEEYQYDIHNRIRRDVIERAASEAVRAVVGKYMLVDIVPRIQEISEEIAVYLKNLLLEDPSVKNAIEVIDVVVKKIDIPPELSQAILRKLTAQQEAEAAKYEAQREIIRAQMEAEKKVIAANATAQQQIIQAKAEAEKRIIEANATATKLVLEAKGRAEAIARQYTGEAMAIAEIAKTLNVTVDKAAEIYYYIKMVELYREVLPSALQNAKITVVTVPGNATLPLGIPIIGILPLDEKS</sequence>
<dbReference type="SUPFAM" id="SSF117892">
    <property type="entry name" value="Band 7/SPFH domain"/>
    <property type="match status" value="1"/>
</dbReference>
<reference evidence="4 6" key="2">
    <citation type="submission" date="2017-05" db="EMBL/GenBank/DDBJ databases">
        <title>The draft genome of the hyperthermophilic archaeon 'Pyrodictium delaneyi strain Hulk', an iron and nitrate reducer, reveals the capacity for sulfate reduction.</title>
        <authorList>
            <person name="Demey L.M."/>
            <person name="Miller C."/>
            <person name="Manzella M."/>
            <person name="Reguera G."/>
            <person name="Kashefi K."/>
        </authorList>
    </citation>
    <scope>NUCLEOTIDE SEQUENCE [LARGE SCALE GENOMIC DNA]</scope>
    <source>
        <strain evidence="4 6">Hulk</strain>
    </source>
</reference>
<dbReference type="AlphaFoldDB" id="A0A0P0N4Z1"/>
<dbReference type="PANTHER" id="PTHR42911">
    <property type="entry name" value="MODULATOR OF FTSH PROTEASE HFLC"/>
    <property type="match status" value="1"/>
</dbReference>
<dbReference type="OrthoDB" id="383390at2157"/>
<dbReference type="EMBL" id="CP013011">
    <property type="protein sequence ID" value="ALL01384.1"/>
    <property type="molecule type" value="Genomic_DNA"/>
</dbReference>
<proteinExistence type="predicted"/>
<dbReference type="Pfam" id="PF01145">
    <property type="entry name" value="Band_7"/>
    <property type="match status" value="1"/>
</dbReference>
<evidence type="ECO:0000313" key="3">
    <source>
        <dbReference type="EMBL" id="ALL01384.1"/>
    </source>
</evidence>
<name>A0A0P0N4Z1_9CREN</name>
<reference evidence="3 5" key="1">
    <citation type="submission" date="2015-10" db="EMBL/GenBank/DDBJ databases">
        <title>Complete genome sequence of hyperthermophilic archaeon Pyrodictium delaneyi Su06.</title>
        <authorList>
            <person name="Jung J.-H."/>
            <person name="Lin J."/>
            <person name="Holden J.F."/>
            <person name="Park C.-S."/>
        </authorList>
    </citation>
    <scope>NUCLEOTIDE SEQUENCE [LARGE SCALE GENOMIC DNA]</scope>
    <source>
        <strain evidence="3 5">Su06</strain>
    </source>
</reference>
<dbReference type="InterPro" id="IPR001107">
    <property type="entry name" value="Band_7"/>
</dbReference>
<dbReference type="Gene3D" id="3.30.479.30">
    <property type="entry name" value="Band 7 domain"/>
    <property type="match status" value="1"/>
</dbReference>
<dbReference type="Proteomes" id="UP000058613">
    <property type="component" value="Chromosome"/>
</dbReference>
<evidence type="ECO:0000259" key="2">
    <source>
        <dbReference type="Pfam" id="PF01145"/>
    </source>
</evidence>
<dbReference type="EMBL" id="NCQP01000005">
    <property type="protein sequence ID" value="OWJ54516.1"/>
    <property type="molecule type" value="Genomic_DNA"/>
</dbReference>
<evidence type="ECO:0000313" key="6">
    <source>
        <dbReference type="Proteomes" id="UP000196694"/>
    </source>
</evidence>
<dbReference type="KEGG" id="pdl:Pyrde_1338"/>
<feature type="domain" description="Band 7" evidence="2">
    <location>
        <begin position="36"/>
        <end position="222"/>
    </location>
</feature>
<dbReference type="InterPro" id="IPR036013">
    <property type="entry name" value="Band_7/SPFH_dom_sf"/>
</dbReference>
<gene>
    <name evidence="4" type="ORF">Pdsh_06885</name>
    <name evidence="3" type="ORF">Pyrde_1338</name>
</gene>
<dbReference type="GeneID" id="26099679"/>
<keyword evidence="6" id="KW-1185">Reference proteome</keyword>
<organism evidence="3 5">
    <name type="scientific">Pyrodictium delaneyi</name>
    <dbReference type="NCBI Taxonomy" id="1273541"/>
    <lineage>
        <taxon>Archaea</taxon>
        <taxon>Thermoproteota</taxon>
        <taxon>Thermoprotei</taxon>
        <taxon>Desulfurococcales</taxon>
        <taxon>Pyrodictiaceae</taxon>
        <taxon>Pyrodictium</taxon>
    </lineage>
</organism>